<gene>
    <name evidence="1" type="ORF">LCGC14_1456540</name>
</gene>
<organism evidence="1">
    <name type="scientific">marine sediment metagenome</name>
    <dbReference type="NCBI Taxonomy" id="412755"/>
    <lineage>
        <taxon>unclassified sequences</taxon>
        <taxon>metagenomes</taxon>
        <taxon>ecological metagenomes</taxon>
    </lineage>
</organism>
<accession>A0A0F9K2H2</accession>
<dbReference type="EMBL" id="LAZR01010091">
    <property type="protein sequence ID" value="KKM68871.1"/>
    <property type="molecule type" value="Genomic_DNA"/>
</dbReference>
<reference evidence="1" key="1">
    <citation type="journal article" date="2015" name="Nature">
        <title>Complex archaea that bridge the gap between prokaryotes and eukaryotes.</title>
        <authorList>
            <person name="Spang A."/>
            <person name="Saw J.H."/>
            <person name="Jorgensen S.L."/>
            <person name="Zaremba-Niedzwiedzka K."/>
            <person name="Martijn J."/>
            <person name="Lind A.E."/>
            <person name="van Eijk R."/>
            <person name="Schleper C."/>
            <person name="Guy L."/>
            <person name="Ettema T.J."/>
        </authorList>
    </citation>
    <scope>NUCLEOTIDE SEQUENCE</scope>
</reference>
<name>A0A0F9K2H2_9ZZZZ</name>
<comment type="caution">
    <text evidence="1">The sequence shown here is derived from an EMBL/GenBank/DDBJ whole genome shotgun (WGS) entry which is preliminary data.</text>
</comment>
<proteinExistence type="predicted"/>
<evidence type="ECO:0000313" key="1">
    <source>
        <dbReference type="EMBL" id="KKM68871.1"/>
    </source>
</evidence>
<dbReference type="AlphaFoldDB" id="A0A0F9K2H2"/>
<sequence length="78" mass="8739">MKKKENNFFVRNSTFFITKMSFYEELGSKCDNAIGPGIGIKSGVKDAEFNVYLDLFTSCTSNFAAFLQHNISTTQTPP</sequence>
<protein>
    <submittedName>
        <fullName evidence="1">Uncharacterized protein</fullName>
    </submittedName>
</protein>